<protein>
    <submittedName>
        <fullName evidence="4">Glucocorticoid-induced transcript 1 protein-like isoform X1</fullName>
    </submittedName>
</protein>
<dbReference type="RefSeq" id="XP_035687920.1">
    <property type="nucleotide sequence ID" value="XM_035832027.1"/>
</dbReference>
<dbReference type="OMA" id="ISAHNYV"/>
<feature type="compositionally biased region" description="Polar residues" evidence="2">
    <location>
        <begin position="314"/>
        <end position="325"/>
    </location>
</feature>
<feature type="compositionally biased region" description="Low complexity" evidence="2">
    <location>
        <begin position="37"/>
        <end position="54"/>
    </location>
</feature>
<feature type="region of interest" description="Disordered" evidence="2">
    <location>
        <begin position="369"/>
        <end position="430"/>
    </location>
</feature>
<evidence type="ECO:0000256" key="1">
    <source>
        <dbReference type="ARBA" id="ARBA00022553"/>
    </source>
</evidence>
<feature type="region of interest" description="Disordered" evidence="2">
    <location>
        <begin position="1"/>
        <end position="97"/>
    </location>
</feature>
<dbReference type="Proteomes" id="UP000001554">
    <property type="component" value="Chromosome 10"/>
</dbReference>
<evidence type="ECO:0000256" key="2">
    <source>
        <dbReference type="SAM" id="MobiDB-lite"/>
    </source>
</evidence>
<reference evidence="4" key="2">
    <citation type="submission" date="2025-08" db="UniProtKB">
        <authorList>
            <consortium name="RefSeq"/>
        </authorList>
    </citation>
    <scope>IDENTIFICATION</scope>
    <source>
        <strain evidence="4">S238N-H82</strain>
        <tissue evidence="4">Testes</tissue>
    </source>
</reference>
<feature type="compositionally biased region" description="Low complexity" evidence="2">
    <location>
        <begin position="289"/>
        <end position="305"/>
    </location>
</feature>
<dbReference type="Pfam" id="PF15388">
    <property type="entry name" value="FAM117"/>
    <property type="match status" value="1"/>
</dbReference>
<dbReference type="InterPro" id="IPR026642">
    <property type="entry name" value="Glcci1/FAM117"/>
</dbReference>
<feature type="compositionally biased region" description="Basic and acidic residues" evidence="2">
    <location>
        <begin position="59"/>
        <end position="71"/>
    </location>
</feature>
<dbReference type="KEGG" id="bfo:118423794"/>
<feature type="region of interest" description="Disordered" evidence="2">
    <location>
        <begin position="134"/>
        <end position="213"/>
    </location>
</feature>
<proteinExistence type="predicted"/>
<feature type="compositionally biased region" description="Polar residues" evidence="2">
    <location>
        <begin position="525"/>
        <end position="541"/>
    </location>
</feature>
<sequence length="541" mass="58386">MSTQRVRKNPSPNLAHGSGPKLQPIKATKVFSLRQGSPVSKASPSSSPTPLWPSGKNRRSPDHRASPERRSPTSPGLKGTKPSRTSPSPSIRRTSSLDTIAVGSYLKGIWPHDIPHHYMYGPQMVNKATQTPSSWLDADKRGTSHKRSASWGSADQLKEKIRQQLQRNAKQNNHRDAGQRQSPVPGDHSAIQQSPTPRSIPIPIPINSIPKGALPRLRNSVEGLNQEIERMFITTKTSGNEEERTQTAISIPVLQEPTPDGHRAPLPGQRSTRTVDTQTPYENETELISGDSSGSGSRSQSVSPSFPVERDGSHPSSRGSSTESPGNEAKDKENIRTPSPKYEVSPKPTNNILVTDIAAEMGSMSPLPKYAASPKPNNSYSFAREPPDGCEKVSAIDESKSPKLVPTSSSRPEPVQTGPKLAAADPSRCKPVQTSPILSLTRSMSTPVLFSSDVTCINITPRSLSSISKVRLPLDQSMFFCPDKNKINFIPFGSASSAFCPILNSKYKALSPVGSEIESLAVKSPASQPTAQPTNVDSTCL</sequence>
<organism evidence="3 4">
    <name type="scientific">Branchiostoma floridae</name>
    <name type="common">Florida lancelet</name>
    <name type="synonym">Amphioxus</name>
    <dbReference type="NCBI Taxonomy" id="7739"/>
    <lineage>
        <taxon>Eukaryota</taxon>
        <taxon>Metazoa</taxon>
        <taxon>Chordata</taxon>
        <taxon>Cephalochordata</taxon>
        <taxon>Leptocardii</taxon>
        <taxon>Amphioxiformes</taxon>
        <taxon>Branchiostomatidae</taxon>
        <taxon>Branchiostoma</taxon>
    </lineage>
</organism>
<dbReference type="AlphaFoldDB" id="A0A9J7N2P0"/>
<dbReference type="PANTHER" id="PTHR14972">
    <property type="entry name" value="AGAP011572-PA"/>
    <property type="match status" value="1"/>
</dbReference>
<dbReference type="GeneID" id="118423794"/>
<keyword evidence="3" id="KW-1185">Reference proteome</keyword>
<dbReference type="PANTHER" id="PTHR14972:SF8">
    <property type="entry name" value="GLUCOCORTICOID-INDUCED TRANSCRIPT 1 PROTEIN-LIKE ISOFORM X1"/>
    <property type="match status" value="1"/>
</dbReference>
<gene>
    <name evidence="4" type="primary">LOC118423794</name>
</gene>
<name>A0A9J7N2P0_BRAFL</name>
<feature type="compositionally biased region" description="Basic and acidic residues" evidence="2">
    <location>
        <begin position="385"/>
        <end position="401"/>
    </location>
</feature>
<feature type="compositionally biased region" description="Low complexity" evidence="2">
    <location>
        <begin position="80"/>
        <end position="96"/>
    </location>
</feature>
<evidence type="ECO:0000313" key="4">
    <source>
        <dbReference type="RefSeq" id="XP_035687920.1"/>
    </source>
</evidence>
<accession>A0A9J7N2P0</accession>
<evidence type="ECO:0000313" key="3">
    <source>
        <dbReference type="Proteomes" id="UP000001554"/>
    </source>
</evidence>
<dbReference type="OrthoDB" id="10037581at2759"/>
<feature type="region of interest" description="Disordered" evidence="2">
    <location>
        <begin position="522"/>
        <end position="541"/>
    </location>
</feature>
<reference evidence="3" key="1">
    <citation type="journal article" date="2020" name="Nat. Ecol. Evol.">
        <title>Deeply conserved synteny resolves early events in vertebrate evolution.</title>
        <authorList>
            <person name="Simakov O."/>
            <person name="Marletaz F."/>
            <person name="Yue J.X."/>
            <person name="O'Connell B."/>
            <person name="Jenkins J."/>
            <person name="Brandt A."/>
            <person name="Calef R."/>
            <person name="Tung C.H."/>
            <person name="Huang T.K."/>
            <person name="Schmutz J."/>
            <person name="Satoh N."/>
            <person name="Yu J.K."/>
            <person name="Putnam N.H."/>
            <person name="Green R.E."/>
            <person name="Rokhsar D.S."/>
        </authorList>
    </citation>
    <scope>NUCLEOTIDE SEQUENCE [LARGE SCALE GENOMIC DNA]</scope>
    <source>
        <strain evidence="3">S238N-H82</strain>
    </source>
</reference>
<keyword evidence="1" id="KW-0597">Phosphoprotein</keyword>
<feature type="region of interest" description="Disordered" evidence="2">
    <location>
        <begin position="234"/>
        <end position="349"/>
    </location>
</feature>
<feature type="compositionally biased region" description="Polar residues" evidence="2">
    <location>
        <begin position="269"/>
        <end position="282"/>
    </location>
</feature>